<name>A0A6L7G1I0_9RHOB</name>
<comment type="caution">
    <text evidence="2">The sequence shown here is derived from an EMBL/GenBank/DDBJ whole genome shotgun (WGS) entry which is preliminary data.</text>
</comment>
<feature type="transmembrane region" description="Helical" evidence="1">
    <location>
        <begin position="71"/>
        <end position="93"/>
    </location>
</feature>
<dbReference type="AlphaFoldDB" id="A0A6L7G1I0"/>
<organism evidence="2 3">
    <name type="scientific">Pseudooceanicola albus</name>
    <dbReference type="NCBI Taxonomy" id="2692189"/>
    <lineage>
        <taxon>Bacteria</taxon>
        <taxon>Pseudomonadati</taxon>
        <taxon>Pseudomonadota</taxon>
        <taxon>Alphaproteobacteria</taxon>
        <taxon>Rhodobacterales</taxon>
        <taxon>Paracoccaceae</taxon>
        <taxon>Pseudooceanicola</taxon>
    </lineage>
</organism>
<dbReference type="GO" id="GO:0016020">
    <property type="term" value="C:membrane"/>
    <property type="evidence" value="ECO:0007669"/>
    <property type="project" value="UniProtKB-SubCell"/>
</dbReference>
<reference evidence="2 3" key="1">
    <citation type="submission" date="2019-12" db="EMBL/GenBank/DDBJ databases">
        <authorList>
            <person name="Li M."/>
        </authorList>
    </citation>
    <scope>NUCLEOTIDE SEQUENCE [LARGE SCALE GENOMIC DNA]</scope>
    <source>
        <strain evidence="2 3">GBMRC 2024</strain>
    </source>
</reference>
<keyword evidence="1" id="KW-1133">Transmembrane helix</keyword>
<evidence type="ECO:0000313" key="3">
    <source>
        <dbReference type="Proteomes" id="UP000477911"/>
    </source>
</evidence>
<dbReference type="EMBL" id="WUMU01000003">
    <property type="protein sequence ID" value="MXN17267.1"/>
    <property type="molecule type" value="Genomic_DNA"/>
</dbReference>
<dbReference type="Proteomes" id="UP000477911">
    <property type="component" value="Unassembled WGS sequence"/>
</dbReference>
<proteinExistence type="predicted"/>
<feature type="transmembrane region" description="Helical" evidence="1">
    <location>
        <begin position="12"/>
        <end position="32"/>
    </location>
</feature>
<keyword evidence="3" id="KW-1185">Reference proteome</keyword>
<dbReference type="RefSeq" id="WP_160892372.1">
    <property type="nucleotide sequence ID" value="NZ_WUMU01000003.1"/>
</dbReference>
<keyword evidence="1" id="KW-0812">Transmembrane</keyword>
<evidence type="ECO:0000256" key="1">
    <source>
        <dbReference type="SAM" id="Phobius"/>
    </source>
</evidence>
<protein>
    <submittedName>
        <fullName evidence="2">DoxX family membrane protein</fullName>
    </submittedName>
</protein>
<accession>A0A6L7G1I0</accession>
<gene>
    <name evidence="2" type="ORF">GR170_05425</name>
</gene>
<evidence type="ECO:0000313" key="2">
    <source>
        <dbReference type="EMBL" id="MXN17267.1"/>
    </source>
</evidence>
<keyword evidence="1" id="KW-0472">Membrane</keyword>
<sequence length="183" mass="19445">MTDPTAPLARLSPLLPLLARLLFVAILLPYYWNSALTKIGSGPFTPSAGAYAQIFPRAFEAAGYDPDKLSLVSHLVVLAGTWAEFALPALLLMGLLTRPAALAMIGFIVVQTLTDLYGHGLIAQPGVPGQWFDRAPDALLDQRALWVFLLAVPALRGGGALALDQLLFRSAPSPRPGARPAPP</sequence>